<reference evidence="1" key="1">
    <citation type="submission" date="2016-08" db="EMBL/GenBank/DDBJ databases">
        <authorList>
            <person name="Seilhamer J.J."/>
        </authorList>
    </citation>
    <scope>NUCLEOTIDE SEQUENCE</scope>
    <source>
        <strain evidence="1">86</strain>
    </source>
</reference>
<dbReference type="PIRSF" id="PIRSF031780">
    <property type="entry name" value="UCP031780"/>
    <property type="match status" value="1"/>
</dbReference>
<name>A0A212L5G2_9HYPH</name>
<protein>
    <recommendedName>
        <fullName evidence="2">DUF1476 domain-containing protein</fullName>
    </recommendedName>
</protein>
<evidence type="ECO:0000313" key="1">
    <source>
        <dbReference type="EMBL" id="SCM72791.1"/>
    </source>
</evidence>
<proteinExistence type="predicted"/>
<dbReference type="InterPro" id="IPR009945">
    <property type="entry name" value="ATPase_inh_sub_z"/>
</dbReference>
<accession>A0A212L5G2</accession>
<dbReference type="Gene3D" id="1.10.790.20">
    <property type="entry name" value="Domain of unknown function DUF1476"/>
    <property type="match status" value="1"/>
</dbReference>
<gene>
    <name evidence="1" type="ORF">KL86PLE_100710</name>
</gene>
<dbReference type="InterPro" id="IPR038293">
    <property type="entry name" value="ATPase_inh_sub_z_sf"/>
</dbReference>
<dbReference type="EMBL" id="FMJD01000002">
    <property type="protein sequence ID" value="SCM72791.1"/>
    <property type="molecule type" value="Genomic_DNA"/>
</dbReference>
<sequence>MSTTWSRSLPLSGGSSHNGTIAVFDNREKAFEIKFARDEELKFRATARRNKLIGLWAAEKLGMGEPEAADYARTVVLADLTRVGGRDVFAKLTDDLANAGIAVTGDEIQAAMRDFMARAELEVRAEP</sequence>
<dbReference type="RefSeq" id="WP_342588504.1">
    <property type="nucleotide sequence ID" value="NZ_LT608334.1"/>
</dbReference>
<dbReference type="Pfam" id="PF07345">
    <property type="entry name" value="ATPaseInh_sub_z"/>
    <property type="match status" value="1"/>
</dbReference>
<dbReference type="AlphaFoldDB" id="A0A212L5G2"/>
<organism evidence="1">
    <name type="scientific">uncultured Pleomorphomonas sp</name>
    <dbReference type="NCBI Taxonomy" id="442121"/>
    <lineage>
        <taxon>Bacteria</taxon>
        <taxon>Pseudomonadati</taxon>
        <taxon>Pseudomonadota</taxon>
        <taxon>Alphaproteobacteria</taxon>
        <taxon>Hyphomicrobiales</taxon>
        <taxon>Pleomorphomonadaceae</taxon>
        <taxon>Pleomorphomonas</taxon>
        <taxon>environmental samples</taxon>
    </lineage>
</organism>
<evidence type="ECO:0008006" key="2">
    <source>
        <dbReference type="Google" id="ProtNLM"/>
    </source>
</evidence>